<dbReference type="AlphaFoldDB" id="A0A1F7U8F6"/>
<comment type="caution">
    <text evidence="1">The sequence shown here is derived from an EMBL/GenBank/DDBJ whole genome shotgun (WGS) entry which is preliminary data.</text>
</comment>
<gene>
    <name evidence="1" type="ORF">A3C96_04045</name>
</gene>
<proteinExistence type="predicted"/>
<evidence type="ECO:0000313" key="1">
    <source>
        <dbReference type="EMBL" id="OGL74553.1"/>
    </source>
</evidence>
<organism evidence="1 2">
    <name type="scientific">Candidatus Uhrbacteria bacterium RIFCSPHIGHO2_02_FULL_60_10</name>
    <dbReference type="NCBI Taxonomy" id="1802392"/>
    <lineage>
        <taxon>Bacteria</taxon>
        <taxon>Candidatus Uhriibacteriota</taxon>
    </lineage>
</organism>
<dbReference type="Proteomes" id="UP000177088">
    <property type="component" value="Unassembled WGS sequence"/>
</dbReference>
<evidence type="ECO:0000313" key="2">
    <source>
        <dbReference type="Proteomes" id="UP000177088"/>
    </source>
</evidence>
<name>A0A1F7U8F6_9BACT</name>
<evidence type="ECO:0008006" key="3">
    <source>
        <dbReference type="Google" id="ProtNLM"/>
    </source>
</evidence>
<protein>
    <recommendedName>
        <fullName evidence="3">TnsA endonuclease N-terminal domain-containing protein</fullName>
    </recommendedName>
</protein>
<accession>A0A1F7U8F6</accession>
<dbReference type="EMBL" id="MGEA01000015">
    <property type="protein sequence ID" value="OGL74553.1"/>
    <property type="molecule type" value="Genomic_DNA"/>
</dbReference>
<reference evidence="1 2" key="1">
    <citation type="journal article" date="2016" name="Nat. Commun.">
        <title>Thousands of microbial genomes shed light on interconnected biogeochemical processes in an aquifer system.</title>
        <authorList>
            <person name="Anantharaman K."/>
            <person name="Brown C.T."/>
            <person name="Hug L.A."/>
            <person name="Sharon I."/>
            <person name="Castelle C.J."/>
            <person name="Probst A.J."/>
            <person name="Thomas B.C."/>
            <person name="Singh A."/>
            <person name="Wilkins M.J."/>
            <person name="Karaoz U."/>
            <person name="Brodie E.L."/>
            <person name="Williams K.H."/>
            <person name="Hubbard S.S."/>
            <person name="Banfield J.F."/>
        </authorList>
    </citation>
    <scope>NUCLEOTIDE SEQUENCE [LARGE SCALE GENOMIC DNA]</scope>
</reference>
<sequence length="147" mass="16783">MHHRDHACWDGIQLVSTDVTGGKRDDSMIVDGYQYVTACEAMLAQMLIGMKIPFTPNVSFDVVMRGGAITRAFVPDIVFNCRAFLWRDSRTETLIHGLEAKGRNHSRTNRKIRLLAEQRGIVIKLLNNGQIRRLFRTGILPLRPFYP</sequence>